<dbReference type="SUPFAM" id="SSF53474">
    <property type="entry name" value="alpha/beta-Hydrolases"/>
    <property type="match status" value="1"/>
</dbReference>
<dbReference type="FunCoup" id="E9DZ96">
    <property type="interactions" value="21"/>
</dbReference>
<dbReference type="eggNOG" id="KOG1515">
    <property type="taxonomic scope" value="Eukaryota"/>
</dbReference>
<dbReference type="InterPro" id="IPR013094">
    <property type="entry name" value="AB_hydrolase_3"/>
</dbReference>
<keyword evidence="1" id="KW-0378">Hydrolase</keyword>
<dbReference type="GO" id="GO:0016787">
    <property type="term" value="F:hydrolase activity"/>
    <property type="evidence" value="ECO:0007669"/>
    <property type="project" value="UniProtKB-KW"/>
</dbReference>
<evidence type="ECO:0000313" key="4">
    <source>
        <dbReference type="EMBL" id="EFY91058.1"/>
    </source>
</evidence>
<dbReference type="KEGG" id="maw:19247255"/>
<proteinExistence type="predicted"/>
<organism evidence="5">
    <name type="scientific">Metarhizium acridum (strain CQMa 102)</name>
    <dbReference type="NCBI Taxonomy" id="655827"/>
    <lineage>
        <taxon>Eukaryota</taxon>
        <taxon>Fungi</taxon>
        <taxon>Dikarya</taxon>
        <taxon>Ascomycota</taxon>
        <taxon>Pezizomycotina</taxon>
        <taxon>Sordariomycetes</taxon>
        <taxon>Hypocreomycetidae</taxon>
        <taxon>Hypocreales</taxon>
        <taxon>Clavicipitaceae</taxon>
        <taxon>Metarhizium</taxon>
    </lineage>
</organism>
<dbReference type="InterPro" id="IPR050300">
    <property type="entry name" value="GDXG_lipolytic_enzyme"/>
</dbReference>
<dbReference type="GeneID" id="19247255"/>
<feature type="transmembrane region" description="Helical" evidence="2">
    <location>
        <begin position="24"/>
        <end position="44"/>
    </location>
</feature>
<evidence type="ECO:0000256" key="2">
    <source>
        <dbReference type="SAM" id="Phobius"/>
    </source>
</evidence>
<protein>
    <recommendedName>
        <fullName evidence="3">Alpha/beta hydrolase fold-3 domain-containing protein</fullName>
    </recommendedName>
</protein>
<evidence type="ECO:0000259" key="3">
    <source>
        <dbReference type="Pfam" id="PF07859"/>
    </source>
</evidence>
<dbReference type="OrthoDB" id="2152029at2759"/>
<dbReference type="EMBL" id="GL698485">
    <property type="protein sequence ID" value="EFY91058.1"/>
    <property type="molecule type" value="Genomic_DNA"/>
</dbReference>
<gene>
    <name evidence="4" type="ORF">MAC_02944</name>
</gene>
<evidence type="ECO:0000313" key="5">
    <source>
        <dbReference type="Proteomes" id="UP000002499"/>
    </source>
</evidence>
<keyword evidence="2" id="KW-0812">Transmembrane</keyword>
<evidence type="ECO:0000256" key="1">
    <source>
        <dbReference type="ARBA" id="ARBA00022801"/>
    </source>
</evidence>
<feature type="domain" description="Alpha/beta hydrolase fold-3" evidence="3">
    <location>
        <begin position="119"/>
        <end position="335"/>
    </location>
</feature>
<dbReference type="Pfam" id="PF07859">
    <property type="entry name" value="Abhydrolase_3"/>
    <property type="match status" value="1"/>
</dbReference>
<dbReference type="PANTHER" id="PTHR48081">
    <property type="entry name" value="AB HYDROLASE SUPERFAMILY PROTEIN C4A8.06C"/>
    <property type="match status" value="1"/>
</dbReference>
<dbReference type="InParanoid" id="E9DZ96"/>
<accession>E9DZ96</accession>
<keyword evidence="2" id="KW-0472">Membrane</keyword>
<sequence length="363" mass="38746">MPSSTPSNTPSNTAKLSTLGMLDLLPGLVSVVAAGLLAVFTGLFRGQKDAPSLHLHIAYAVLRKATARLTPLQLQFISPLTDVVYEQYARSANIKPETVALGAGARGHWVGNKDAANVLIWYHGGGFCLPANLGYFKFLQSLVTSSQKSGQDLAVFVLTYSLAPGATYPTQLTQGVEALRYILDETGRKPSQVLVGGDSAGGNLLMGVLSHLAHGHPAIRRLEMDEPLAGAVGIAPWTLIGESHADREIYHGGDLITPAVDKPWSGTFLGGADKDYFTSASAAPQSWLAAFPVRRVLILAGGNEVLLPAIEDLAEKLKAALPNVELFIGHREAHVAPVYNIYVGDNTETLQGKKIKAWLREIL</sequence>
<dbReference type="OMA" id="DGALGHW"/>
<dbReference type="HOGENOM" id="CLU_042179_3_0_1"/>
<reference evidence="4 5" key="1">
    <citation type="journal article" date="2011" name="PLoS Genet.">
        <title>Genome sequencing and comparative transcriptomics of the model entomopathogenic fungi Metarhizium anisopliae and M. acridum.</title>
        <authorList>
            <person name="Gao Q."/>
            <person name="Jin K."/>
            <person name="Ying S.H."/>
            <person name="Zhang Y."/>
            <person name="Xiao G."/>
            <person name="Shang Y."/>
            <person name="Duan Z."/>
            <person name="Hu X."/>
            <person name="Xie X.Q."/>
            <person name="Zhou G."/>
            <person name="Peng G."/>
            <person name="Luo Z."/>
            <person name="Huang W."/>
            <person name="Wang B."/>
            <person name="Fang W."/>
            <person name="Wang S."/>
            <person name="Zhong Y."/>
            <person name="Ma L.J."/>
            <person name="St Leger R.J."/>
            <person name="Zhao G.P."/>
            <person name="Pei Y."/>
            <person name="Feng M.G."/>
            <person name="Xia Y."/>
            <person name="Wang C."/>
        </authorList>
    </citation>
    <scope>NUCLEOTIDE SEQUENCE [LARGE SCALE GENOMIC DNA]</scope>
    <source>
        <strain evidence="4 5">CQMa 102</strain>
    </source>
</reference>
<dbReference type="AlphaFoldDB" id="E9DZ96"/>
<dbReference type="Gene3D" id="3.40.50.1820">
    <property type="entry name" value="alpha/beta hydrolase"/>
    <property type="match status" value="1"/>
</dbReference>
<dbReference type="Proteomes" id="UP000002499">
    <property type="component" value="Unassembled WGS sequence"/>
</dbReference>
<keyword evidence="2" id="KW-1133">Transmembrane helix</keyword>
<keyword evidence="5" id="KW-1185">Reference proteome</keyword>
<name>E9DZ96_METAQ</name>
<dbReference type="PANTHER" id="PTHR48081:SF21">
    <property type="entry name" value="LIPASE_THIOESTERASE FAMILY PROTEIN (AFU_ORTHOLOGUE AFUA_8G02590)"/>
    <property type="match status" value="1"/>
</dbReference>
<dbReference type="InterPro" id="IPR029058">
    <property type="entry name" value="AB_hydrolase_fold"/>
</dbReference>